<keyword evidence="1" id="KW-1133">Transmembrane helix</keyword>
<protein>
    <submittedName>
        <fullName evidence="2">Uncharacterized protein</fullName>
    </submittedName>
</protein>
<comment type="caution">
    <text evidence="2">The sequence shown here is derived from an EMBL/GenBank/DDBJ whole genome shotgun (WGS) entry which is preliminary data.</text>
</comment>
<dbReference type="RefSeq" id="WP_266068989.1">
    <property type="nucleotide sequence ID" value="NZ_JAPJDA010000008.1"/>
</dbReference>
<keyword evidence="1" id="KW-0472">Membrane</keyword>
<reference evidence="2" key="1">
    <citation type="submission" date="2022-11" db="EMBL/GenBank/DDBJ databases">
        <title>Salinimicrobium profundisediminis sp. nov., isolated from deep-sea sediment of the Mariana Trench.</title>
        <authorList>
            <person name="Fu H."/>
        </authorList>
    </citation>
    <scope>NUCLEOTIDE SEQUENCE</scope>
    <source>
        <strain evidence="2">MT39</strain>
    </source>
</reference>
<dbReference type="AlphaFoldDB" id="A0A9X3CVZ3"/>
<gene>
    <name evidence="2" type="ORF">OQ279_06235</name>
</gene>
<dbReference type="Proteomes" id="UP001148482">
    <property type="component" value="Unassembled WGS sequence"/>
</dbReference>
<keyword evidence="1" id="KW-0812">Transmembrane</keyword>
<proteinExistence type="predicted"/>
<sequence>MSALTNIWNNYTVEFSTTQKVIIAIVLGMIFLIAIFAIVLVILEIAG</sequence>
<keyword evidence="3" id="KW-1185">Reference proteome</keyword>
<name>A0A9X3CVZ3_9FLAO</name>
<evidence type="ECO:0000256" key="1">
    <source>
        <dbReference type="SAM" id="Phobius"/>
    </source>
</evidence>
<evidence type="ECO:0000313" key="3">
    <source>
        <dbReference type="Proteomes" id="UP001148482"/>
    </source>
</evidence>
<evidence type="ECO:0000313" key="2">
    <source>
        <dbReference type="EMBL" id="MCX2837748.1"/>
    </source>
</evidence>
<accession>A0A9X3CVZ3</accession>
<feature type="transmembrane region" description="Helical" evidence="1">
    <location>
        <begin position="21"/>
        <end position="43"/>
    </location>
</feature>
<dbReference type="EMBL" id="JAPJDA010000008">
    <property type="protein sequence ID" value="MCX2837748.1"/>
    <property type="molecule type" value="Genomic_DNA"/>
</dbReference>
<organism evidence="2 3">
    <name type="scientific">Salinimicrobium profundisediminis</name>
    <dbReference type="NCBI Taxonomy" id="2994553"/>
    <lineage>
        <taxon>Bacteria</taxon>
        <taxon>Pseudomonadati</taxon>
        <taxon>Bacteroidota</taxon>
        <taxon>Flavobacteriia</taxon>
        <taxon>Flavobacteriales</taxon>
        <taxon>Flavobacteriaceae</taxon>
        <taxon>Salinimicrobium</taxon>
    </lineage>
</organism>